<proteinExistence type="inferred from homology"/>
<evidence type="ECO:0000256" key="1">
    <source>
        <dbReference type="ARBA" id="ARBA00006538"/>
    </source>
</evidence>
<comment type="similarity">
    <text evidence="1">Belongs to the C/M/P thioester hydrolase family.</text>
</comment>
<dbReference type="CDD" id="cd03444">
    <property type="entry name" value="Thioesterase_II_repeat1"/>
    <property type="match status" value="1"/>
</dbReference>
<dbReference type="InterPro" id="IPR042171">
    <property type="entry name" value="Acyl-CoA_hotdog"/>
</dbReference>
<dbReference type="InterPro" id="IPR025652">
    <property type="entry name" value="TesB_C"/>
</dbReference>
<evidence type="ECO:0000313" key="7">
    <source>
        <dbReference type="Proteomes" id="UP000321797"/>
    </source>
</evidence>
<keyword evidence="2" id="KW-0378">Hydrolase</keyword>
<dbReference type="InterPro" id="IPR029069">
    <property type="entry name" value="HotDog_dom_sf"/>
</dbReference>
<dbReference type="GO" id="GO:0009062">
    <property type="term" value="P:fatty acid catabolic process"/>
    <property type="evidence" value="ECO:0007669"/>
    <property type="project" value="TreeGrafter"/>
</dbReference>
<comment type="caution">
    <text evidence="6">The sequence shown here is derived from an EMBL/GenBank/DDBJ whole genome shotgun (WGS) entry which is preliminary data.</text>
</comment>
<name>A0A5C7XIU3_9MYCO</name>
<evidence type="ECO:0000313" key="6">
    <source>
        <dbReference type="EMBL" id="TXI49322.1"/>
    </source>
</evidence>
<dbReference type="Pfam" id="PF13622">
    <property type="entry name" value="4HBT_3"/>
    <property type="match status" value="1"/>
</dbReference>
<dbReference type="GO" id="GO:0006637">
    <property type="term" value="P:acyl-CoA metabolic process"/>
    <property type="evidence" value="ECO:0007669"/>
    <property type="project" value="InterPro"/>
</dbReference>
<dbReference type="Proteomes" id="UP000321797">
    <property type="component" value="Unassembled WGS sequence"/>
</dbReference>
<feature type="domain" description="Acyl-CoA thioesterase-like N-terminal HotDog" evidence="5">
    <location>
        <begin position="116"/>
        <end position="193"/>
    </location>
</feature>
<dbReference type="Gene3D" id="2.40.160.210">
    <property type="entry name" value="Acyl-CoA thioesterase, double hotdog domain"/>
    <property type="match status" value="1"/>
</dbReference>
<sequence>MAVGDPGGRRLRGVFRVAGDGAQAWHPGGSGVRSLVGHRSGADRGAGPLPVPRSLHPGDGRRGGADRGRGVPDGDGCARVSHDLPHRQPDLADIIATLEVERIDDEHFVATQMDNPIHHIVGGHIAGQALIAASRTAPGRVPHSLHVYYLRAGDARRPVEMHVEVARDGGTLSTRQVTARQDGQILLEVLSSFTTAVDAPEYQQPLPEVPDPDSLPSSQDQHAAYADELGGYWVQPHPFDVRYIDAPPRVAMDSGEPSPRLRMWWRPVDAVPADPVMHSALLTYLSGTKMVEAALAMRRTNQAATFNALIDHALWFQRPVDLSDWVLSDQFTPSGIAGRGLTTSTMYNRAGQLVCVATQELYFGRGGIRRPT</sequence>
<dbReference type="SUPFAM" id="SSF54637">
    <property type="entry name" value="Thioesterase/thiol ester dehydrase-isomerase"/>
    <property type="match status" value="2"/>
</dbReference>
<protein>
    <submittedName>
        <fullName evidence="6">Acyl-CoA thioesterase II</fullName>
    </submittedName>
</protein>
<evidence type="ECO:0000259" key="4">
    <source>
        <dbReference type="Pfam" id="PF02551"/>
    </source>
</evidence>
<dbReference type="GO" id="GO:0047617">
    <property type="term" value="F:fatty acyl-CoA hydrolase activity"/>
    <property type="evidence" value="ECO:0007669"/>
    <property type="project" value="InterPro"/>
</dbReference>
<dbReference type="CDD" id="cd03445">
    <property type="entry name" value="Thioesterase_II_repeat2"/>
    <property type="match status" value="1"/>
</dbReference>
<evidence type="ECO:0000259" key="5">
    <source>
        <dbReference type="Pfam" id="PF13622"/>
    </source>
</evidence>
<dbReference type="InterPro" id="IPR049449">
    <property type="entry name" value="TesB_ACOT8-like_N"/>
</dbReference>
<dbReference type="PANTHER" id="PTHR11066">
    <property type="entry name" value="ACYL-COA THIOESTERASE"/>
    <property type="match status" value="1"/>
</dbReference>
<dbReference type="EMBL" id="SSGD01000170">
    <property type="protein sequence ID" value="TXI49322.1"/>
    <property type="molecule type" value="Genomic_DNA"/>
</dbReference>
<accession>A0A5C7XIU3</accession>
<dbReference type="AlphaFoldDB" id="A0A5C7XIU3"/>
<dbReference type="Pfam" id="PF02551">
    <property type="entry name" value="Acyl_CoA_thio"/>
    <property type="match status" value="1"/>
</dbReference>
<feature type="compositionally biased region" description="Basic and acidic residues" evidence="3">
    <location>
        <begin position="56"/>
        <end position="72"/>
    </location>
</feature>
<dbReference type="InterPro" id="IPR003703">
    <property type="entry name" value="Acyl_CoA_thio"/>
</dbReference>
<dbReference type="PANTHER" id="PTHR11066:SF34">
    <property type="entry name" value="ACYL-COENZYME A THIOESTERASE 8"/>
    <property type="match status" value="1"/>
</dbReference>
<reference evidence="6 7" key="1">
    <citation type="submission" date="2018-09" db="EMBL/GenBank/DDBJ databases">
        <title>Metagenome Assembled Genomes from an Advanced Water Purification Facility.</title>
        <authorList>
            <person name="Stamps B.W."/>
            <person name="Spear J.R."/>
        </authorList>
    </citation>
    <scope>NUCLEOTIDE SEQUENCE [LARGE SCALE GENOMIC DNA]</scope>
    <source>
        <strain evidence="6">Bin_29_2</strain>
    </source>
</reference>
<organism evidence="6 7">
    <name type="scientific">Mycolicibacter arupensis</name>
    <dbReference type="NCBI Taxonomy" id="342002"/>
    <lineage>
        <taxon>Bacteria</taxon>
        <taxon>Bacillati</taxon>
        <taxon>Actinomycetota</taxon>
        <taxon>Actinomycetes</taxon>
        <taxon>Mycobacteriales</taxon>
        <taxon>Mycobacteriaceae</taxon>
        <taxon>Mycolicibacter</taxon>
    </lineage>
</organism>
<gene>
    <name evidence="6" type="ORF">E6Q54_22590</name>
</gene>
<feature type="domain" description="Acyl-CoA thioesterase 2 C-terminal" evidence="4">
    <location>
        <begin position="255"/>
        <end position="360"/>
    </location>
</feature>
<evidence type="ECO:0000256" key="3">
    <source>
        <dbReference type="SAM" id="MobiDB-lite"/>
    </source>
</evidence>
<evidence type="ECO:0000256" key="2">
    <source>
        <dbReference type="ARBA" id="ARBA00022801"/>
    </source>
</evidence>
<feature type="region of interest" description="Disordered" evidence="3">
    <location>
        <begin position="26"/>
        <end position="85"/>
    </location>
</feature>